<dbReference type="InterPro" id="IPR037119">
    <property type="entry name" value="Haem_oxidase_HugZ-like_sf"/>
</dbReference>
<keyword evidence="1" id="KW-1133">Transmembrane helix</keyword>
<dbReference type="PANTHER" id="PTHR37783:SF1">
    <property type="entry name" value="MEMBRANE PROTEIN, PUTATIVE (AFU_ORTHOLOGUE AFUA_1G04315)-RELATED"/>
    <property type="match status" value="1"/>
</dbReference>
<gene>
    <name evidence="3" type="ORF">Q9L58_007456</name>
</gene>
<feature type="domain" description="DUF2470" evidence="2">
    <location>
        <begin position="12"/>
        <end position="91"/>
    </location>
</feature>
<name>A0ABR3GCD5_9PEZI</name>
<sequence>MSSTTADAAAAKQRIISHMNSDHSSSLSDYLQFYAKLPESLASTAELVDISLTKMTISTRTSSTGTTTTYIPIRPTPMESLSDAEVRLVTMAYEAMDGLGKSRYIVDFYVPPKGLVQWATSFGVCFGFYAFSFASNFAKGAFIREYILFFSSALADFLHKWHLTGLILMLIIHFVETLHMMKSRLRKHGTPRMGRVWWMWVIGTFCEGIFSFRRFDQAVASVKAKQSKRR</sequence>
<dbReference type="Gene3D" id="3.20.180.10">
    <property type="entry name" value="PNP-oxidase-like"/>
    <property type="match status" value="1"/>
</dbReference>
<dbReference type="PANTHER" id="PTHR37783">
    <property type="entry name" value="MEMBRANE PROTEIN, PUTATIVE (AFU_ORTHOLOGUE AFUA_1G04315)-RELATED"/>
    <property type="match status" value="1"/>
</dbReference>
<dbReference type="Proteomes" id="UP001447188">
    <property type="component" value="Unassembled WGS sequence"/>
</dbReference>
<dbReference type="Pfam" id="PF10615">
    <property type="entry name" value="DUF2470"/>
    <property type="match status" value="1"/>
</dbReference>
<accession>A0ABR3GCD5</accession>
<dbReference type="InterPro" id="IPR019595">
    <property type="entry name" value="DUF2470"/>
</dbReference>
<comment type="caution">
    <text evidence="3">The sequence shown here is derived from an EMBL/GenBank/DDBJ whole genome shotgun (WGS) entry which is preliminary data.</text>
</comment>
<proteinExistence type="predicted"/>
<dbReference type="EMBL" id="JBBBZM010000119">
    <property type="protein sequence ID" value="KAL0633632.1"/>
    <property type="molecule type" value="Genomic_DNA"/>
</dbReference>
<evidence type="ECO:0000313" key="4">
    <source>
        <dbReference type="Proteomes" id="UP001447188"/>
    </source>
</evidence>
<reference evidence="3 4" key="1">
    <citation type="submission" date="2024-02" db="EMBL/GenBank/DDBJ databases">
        <title>Discinaceae phylogenomics.</title>
        <authorList>
            <person name="Dirks A.C."/>
            <person name="James T.Y."/>
        </authorList>
    </citation>
    <scope>NUCLEOTIDE SEQUENCE [LARGE SCALE GENOMIC DNA]</scope>
    <source>
        <strain evidence="3 4">ACD0624</strain>
    </source>
</reference>
<feature type="transmembrane region" description="Helical" evidence="1">
    <location>
        <begin position="196"/>
        <end position="215"/>
    </location>
</feature>
<evidence type="ECO:0000256" key="1">
    <source>
        <dbReference type="SAM" id="Phobius"/>
    </source>
</evidence>
<protein>
    <recommendedName>
        <fullName evidence="2">DUF2470 domain-containing protein</fullName>
    </recommendedName>
</protein>
<feature type="transmembrane region" description="Helical" evidence="1">
    <location>
        <begin position="118"/>
        <end position="138"/>
    </location>
</feature>
<feature type="transmembrane region" description="Helical" evidence="1">
    <location>
        <begin position="158"/>
        <end position="175"/>
    </location>
</feature>
<keyword evidence="1" id="KW-0472">Membrane</keyword>
<keyword evidence="4" id="KW-1185">Reference proteome</keyword>
<organism evidence="3 4">
    <name type="scientific">Discina gigas</name>
    <dbReference type="NCBI Taxonomy" id="1032678"/>
    <lineage>
        <taxon>Eukaryota</taxon>
        <taxon>Fungi</taxon>
        <taxon>Dikarya</taxon>
        <taxon>Ascomycota</taxon>
        <taxon>Pezizomycotina</taxon>
        <taxon>Pezizomycetes</taxon>
        <taxon>Pezizales</taxon>
        <taxon>Discinaceae</taxon>
        <taxon>Discina</taxon>
    </lineage>
</organism>
<evidence type="ECO:0000259" key="2">
    <source>
        <dbReference type="Pfam" id="PF10615"/>
    </source>
</evidence>
<evidence type="ECO:0000313" key="3">
    <source>
        <dbReference type="EMBL" id="KAL0633632.1"/>
    </source>
</evidence>
<keyword evidence="1" id="KW-0812">Transmembrane</keyword>